<keyword evidence="1" id="KW-0812">Transmembrane</keyword>
<keyword evidence="1" id="KW-0472">Membrane</keyword>
<name>A0A3B0W2L6_9ZZZZ</name>
<evidence type="ECO:0000256" key="1">
    <source>
        <dbReference type="SAM" id="Phobius"/>
    </source>
</evidence>
<accession>A0A3B0W2L6</accession>
<dbReference type="EMBL" id="UOFA01000200">
    <property type="protein sequence ID" value="VAW45522.1"/>
    <property type="molecule type" value="Genomic_DNA"/>
</dbReference>
<organism evidence="2">
    <name type="scientific">hydrothermal vent metagenome</name>
    <dbReference type="NCBI Taxonomy" id="652676"/>
    <lineage>
        <taxon>unclassified sequences</taxon>
        <taxon>metagenomes</taxon>
        <taxon>ecological metagenomes</taxon>
    </lineage>
</organism>
<dbReference type="AlphaFoldDB" id="A0A3B0W2L6"/>
<feature type="transmembrane region" description="Helical" evidence="1">
    <location>
        <begin position="12"/>
        <end position="42"/>
    </location>
</feature>
<keyword evidence="1" id="KW-1133">Transmembrane helix</keyword>
<reference evidence="2" key="1">
    <citation type="submission" date="2018-06" db="EMBL/GenBank/DDBJ databases">
        <authorList>
            <person name="Zhirakovskaya E."/>
        </authorList>
    </citation>
    <scope>NUCLEOTIDE SEQUENCE</scope>
</reference>
<feature type="non-terminal residue" evidence="2">
    <location>
        <position position="1"/>
    </location>
</feature>
<evidence type="ECO:0000313" key="2">
    <source>
        <dbReference type="EMBL" id="VAW45522.1"/>
    </source>
</evidence>
<proteinExistence type="predicted"/>
<sequence length="49" mass="5273">TQIPYAMYAGGFAVLIGIIPVSFGLSPWIAIMVSTIGMYLGIRWIGKKA</sequence>
<gene>
    <name evidence="2" type="ORF">MNBD_GAMMA02-1783</name>
</gene>
<protein>
    <submittedName>
        <fullName evidence="2">Uncharacterized protein</fullName>
    </submittedName>
</protein>